<name>A0A5P8M706_9LACO</name>
<dbReference type="Pfam" id="PF16110">
    <property type="entry name" value="DUF4828"/>
    <property type="match status" value="1"/>
</dbReference>
<dbReference type="EMBL" id="CP045143">
    <property type="protein sequence ID" value="QFR24005.1"/>
    <property type="molecule type" value="Genomic_DNA"/>
</dbReference>
<accession>A0A5P8M706</accession>
<dbReference type="RefSeq" id="WP_063516172.1">
    <property type="nucleotide sequence ID" value="NZ_CAUFDJ010000003.1"/>
</dbReference>
<dbReference type="KEGG" id="lhb:D1010_11680"/>
<proteinExistence type="predicted"/>
<organism evidence="1 2">
    <name type="scientific">Schleiferilactobacillus harbinensis</name>
    <dbReference type="NCBI Taxonomy" id="304207"/>
    <lineage>
        <taxon>Bacteria</taxon>
        <taxon>Bacillati</taxon>
        <taxon>Bacillota</taxon>
        <taxon>Bacilli</taxon>
        <taxon>Lactobacillales</taxon>
        <taxon>Lactobacillaceae</taxon>
        <taxon>Schleiferilactobacillus</taxon>
    </lineage>
</organism>
<dbReference type="AlphaFoldDB" id="A0A5P8M706"/>
<sequence>MMRSLHLLANIKHFARHIVPKAKTVQAPAPDFSQRFVGTWSFLDTKTHHNHLLKITPDLVIQIDGQELPGHITGLDGSALTFVDHFGYQLVVHTNEHGPVSVYDESSNLNYPITAAHPQGPAPSA</sequence>
<evidence type="ECO:0000313" key="2">
    <source>
        <dbReference type="Proteomes" id="UP000326779"/>
    </source>
</evidence>
<evidence type="ECO:0000313" key="1">
    <source>
        <dbReference type="EMBL" id="QFR24005.1"/>
    </source>
</evidence>
<gene>
    <name evidence="1" type="ORF">D1010_11680</name>
</gene>
<reference evidence="1 2" key="1">
    <citation type="submission" date="2019-10" db="EMBL/GenBank/DDBJ databases">
        <title>The completed genome of Lactobacillus harbinensis M1.</title>
        <authorList>
            <person name="Zheng Y."/>
        </authorList>
    </citation>
    <scope>NUCLEOTIDE SEQUENCE [LARGE SCALE GENOMIC DNA]</scope>
    <source>
        <strain evidence="1 2">M1</strain>
    </source>
</reference>
<dbReference type="InterPro" id="IPR032254">
    <property type="entry name" value="DUF4828"/>
</dbReference>
<protein>
    <submittedName>
        <fullName evidence="1">DUF4828 domain-containing protein</fullName>
    </submittedName>
</protein>
<dbReference type="Proteomes" id="UP000326779">
    <property type="component" value="Chromosome"/>
</dbReference>